<organism evidence="11 12">
    <name type="scientific">Acetivibrio thermocellus AD2</name>
    <dbReference type="NCBI Taxonomy" id="1138384"/>
    <lineage>
        <taxon>Bacteria</taxon>
        <taxon>Bacillati</taxon>
        <taxon>Bacillota</taxon>
        <taxon>Clostridia</taxon>
        <taxon>Eubacteriales</taxon>
        <taxon>Oscillospiraceae</taxon>
        <taxon>Acetivibrio</taxon>
    </lineage>
</organism>
<evidence type="ECO:0000259" key="9">
    <source>
        <dbReference type="PROSITE" id="PS50110"/>
    </source>
</evidence>
<feature type="active site" evidence="6 7">
    <location>
        <position position="170"/>
    </location>
</feature>
<dbReference type="NCBIfam" id="NF001965">
    <property type="entry name" value="PRK00742.1"/>
    <property type="match status" value="1"/>
</dbReference>
<dbReference type="Proteomes" id="UP000223596">
    <property type="component" value="Unassembled WGS sequence"/>
</dbReference>
<gene>
    <name evidence="6" type="primary">cheB</name>
    <name evidence="11" type="ORF">M972_111809</name>
</gene>
<comment type="PTM">
    <text evidence="6">Phosphorylated by CheA. Phosphorylation of the N-terminal regulatory domain activates the methylesterase activity.</text>
</comment>
<dbReference type="SUPFAM" id="SSF52738">
    <property type="entry name" value="Methylesterase CheB, C-terminal domain"/>
    <property type="match status" value="1"/>
</dbReference>
<dbReference type="EMBL" id="PDBW01000001">
    <property type="protein sequence ID" value="PFH03013.1"/>
    <property type="molecule type" value="Genomic_DNA"/>
</dbReference>
<accession>A0AB36TGS3</accession>
<dbReference type="Pfam" id="PF00072">
    <property type="entry name" value="Response_reg"/>
    <property type="match status" value="1"/>
</dbReference>
<dbReference type="EC" id="3.1.1.61" evidence="6"/>
<sequence length="354" mass="38974">MIWNLKQKITVLVVDDSAFMRKVISDILNSDEEIKVIDTAKNGLEAIEKAQKLKPDVITLDLKMPVMDGLECLRKLNETMRIPVIMLSSITKEGAEATIQALAEGAMDFVAKPENIFDMKEERIKNEIIEKVKIAKNYKYFKSDKKSTGTVIKANTTQSRIRNIVVIGTSTGGPRALQDVLPLFPANVDAAFLIVQHMPGGFTKSLAERLDSMCNVKVKEAEDDEIIENSHVYIAPGDFHMLLEKNGNDTFKIKLSKDPPLGGHRPSVDVMMESVSNTGFKNVVAVIMTGMGRDGSEGIKKLKSVNNAYIIAQDESSCVVFGMPRVAISTGVVDVVVPLKEIANEIMKIVGVHE</sequence>
<evidence type="ECO:0000313" key="12">
    <source>
        <dbReference type="Proteomes" id="UP000223596"/>
    </source>
</evidence>
<dbReference type="InterPro" id="IPR001789">
    <property type="entry name" value="Sig_transdc_resp-reg_receiver"/>
</dbReference>
<evidence type="ECO:0000313" key="11">
    <source>
        <dbReference type="EMBL" id="PFH03013.1"/>
    </source>
</evidence>
<dbReference type="AlphaFoldDB" id="A0AB36TGS3"/>
<comment type="catalytic activity">
    <reaction evidence="5 6">
        <text>[protein]-L-glutamate 5-O-methyl ester + H2O = L-glutamyl-[protein] + methanol + H(+)</text>
        <dbReference type="Rhea" id="RHEA:23236"/>
        <dbReference type="Rhea" id="RHEA-COMP:10208"/>
        <dbReference type="Rhea" id="RHEA-COMP:10311"/>
        <dbReference type="ChEBI" id="CHEBI:15377"/>
        <dbReference type="ChEBI" id="CHEBI:15378"/>
        <dbReference type="ChEBI" id="CHEBI:17790"/>
        <dbReference type="ChEBI" id="CHEBI:29973"/>
        <dbReference type="ChEBI" id="CHEBI:82795"/>
        <dbReference type="EC" id="3.1.1.61"/>
    </reaction>
</comment>
<comment type="similarity">
    <text evidence="6">Belongs to the CheB family.</text>
</comment>
<feature type="active site" evidence="6 7">
    <location>
        <position position="294"/>
    </location>
</feature>
<dbReference type="InterPro" id="IPR000673">
    <property type="entry name" value="Sig_transdc_resp-reg_Me-estase"/>
</dbReference>
<dbReference type="HAMAP" id="MF_00099">
    <property type="entry name" value="CheB_chemtxs"/>
    <property type="match status" value="1"/>
</dbReference>
<dbReference type="Gene3D" id="3.40.50.180">
    <property type="entry name" value="Methylesterase CheB, C-terminal domain"/>
    <property type="match status" value="1"/>
</dbReference>
<dbReference type="InterPro" id="IPR008248">
    <property type="entry name" value="CheB-like"/>
</dbReference>
<name>A0AB36TGS3_ACETH</name>
<dbReference type="PROSITE" id="PS50110">
    <property type="entry name" value="RESPONSE_REGULATORY"/>
    <property type="match status" value="1"/>
</dbReference>
<keyword evidence="2 6" id="KW-0145">Chemotaxis</keyword>
<dbReference type="Gene3D" id="3.40.50.2300">
    <property type="match status" value="1"/>
</dbReference>
<evidence type="ECO:0000256" key="6">
    <source>
        <dbReference type="HAMAP-Rule" id="MF_00099"/>
    </source>
</evidence>
<reference evidence="11 12" key="1">
    <citation type="submission" date="2017-09" db="EMBL/GenBank/DDBJ databases">
        <title>Evaluation of Pacific Biosciences Sequencing Technology to Finishing C. thermocellum Genome Sequences.</title>
        <authorList>
            <person name="Brown S."/>
        </authorList>
    </citation>
    <scope>NUCLEOTIDE SEQUENCE [LARGE SCALE GENOMIC DNA]</scope>
    <source>
        <strain evidence="11 12">AD2</strain>
    </source>
</reference>
<feature type="domain" description="CheB-type methylesterase" evidence="10">
    <location>
        <begin position="162"/>
        <end position="353"/>
    </location>
</feature>
<dbReference type="InterPro" id="IPR035909">
    <property type="entry name" value="CheB_C"/>
</dbReference>
<dbReference type="PANTHER" id="PTHR42872">
    <property type="entry name" value="PROTEIN-GLUTAMATE METHYLESTERASE/PROTEIN-GLUTAMINE GLUTAMINASE"/>
    <property type="match status" value="1"/>
</dbReference>
<evidence type="ECO:0000259" key="10">
    <source>
        <dbReference type="PROSITE" id="PS50122"/>
    </source>
</evidence>
<dbReference type="GeneID" id="35803804"/>
<comment type="caution">
    <text evidence="11">The sequence shown here is derived from an EMBL/GenBank/DDBJ whole genome shotgun (WGS) entry which is preliminary data.</text>
</comment>
<dbReference type="GO" id="GO:0005737">
    <property type="term" value="C:cytoplasm"/>
    <property type="evidence" value="ECO:0007669"/>
    <property type="project" value="UniProtKB-SubCell"/>
</dbReference>
<keyword evidence="6 8" id="KW-0597">Phosphoprotein</keyword>
<feature type="modified residue" description="4-aspartylphosphate" evidence="6 8">
    <location>
        <position position="61"/>
    </location>
</feature>
<dbReference type="RefSeq" id="WP_003517987.1">
    <property type="nucleotide sequence ID" value="NZ_CP013828.1"/>
</dbReference>
<evidence type="ECO:0000256" key="2">
    <source>
        <dbReference type="ARBA" id="ARBA00022500"/>
    </source>
</evidence>
<feature type="domain" description="Response regulatory" evidence="9">
    <location>
        <begin position="10"/>
        <end position="127"/>
    </location>
</feature>
<evidence type="ECO:0000256" key="4">
    <source>
        <dbReference type="ARBA" id="ARBA00024867"/>
    </source>
</evidence>
<evidence type="ECO:0000256" key="7">
    <source>
        <dbReference type="PROSITE-ProRule" id="PRU00050"/>
    </source>
</evidence>
<dbReference type="GO" id="GO:0008984">
    <property type="term" value="F:protein-glutamate methylesterase activity"/>
    <property type="evidence" value="ECO:0007669"/>
    <property type="project" value="UniProtKB-UniRule"/>
</dbReference>
<dbReference type="PANTHER" id="PTHR42872:SF6">
    <property type="entry name" value="PROTEIN-GLUTAMATE METHYLESTERASE_PROTEIN-GLUTAMINE GLUTAMINASE"/>
    <property type="match status" value="1"/>
</dbReference>
<dbReference type="EC" id="3.5.1.44" evidence="6"/>
<feature type="active site" evidence="6 7">
    <location>
        <position position="197"/>
    </location>
</feature>
<dbReference type="GO" id="GO:0050568">
    <property type="term" value="F:protein-glutamine glutaminase activity"/>
    <property type="evidence" value="ECO:0007669"/>
    <property type="project" value="UniProtKB-UniRule"/>
</dbReference>
<dbReference type="Pfam" id="PF01339">
    <property type="entry name" value="CheB_methylest"/>
    <property type="match status" value="1"/>
</dbReference>
<dbReference type="CDD" id="cd17541">
    <property type="entry name" value="REC_CheB-like"/>
    <property type="match status" value="1"/>
</dbReference>
<comment type="catalytic activity">
    <reaction evidence="6">
        <text>L-glutaminyl-[protein] + H2O = L-glutamyl-[protein] + NH4(+)</text>
        <dbReference type="Rhea" id="RHEA:16441"/>
        <dbReference type="Rhea" id="RHEA-COMP:10207"/>
        <dbReference type="Rhea" id="RHEA-COMP:10208"/>
        <dbReference type="ChEBI" id="CHEBI:15377"/>
        <dbReference type="ChEBI" id="CHEBI:28938"/>
        <dbReference type="ChEBI" id="CHEBI:29973"/>
        <dbReference type="ChEBI" id="CHEBI:30011"/>
        <dbReference type="EC" id="3.5.1.44"/>
    </reaction>
</comment>
<comment type="function">
    <text evidence="4">May play the central regulatory role in sporulation. It may be an element of the effector pathway responsible for the activation of sporulation genes in response to nutritional stress. Spo0A may act in concert with spo0H (a sigma factor) to control the expression of some genes that are critical to the sporulation process.</text>
</comment>
<dbReference type="SMART" id="SM00448">
    <property type="entry name" value="REC"/>
    <property type="match status" value="1"/>
</dbReference>
<evidence type="ECO:0000256" key="8">
    <source>
        <dbReference type="PROSITE-ProRule" id="PRU00169"/>
    </source>
</evidence>
<dbReference type="SUPFAM" id="SSF52172">
    <property type="entry name" value="CheY-like"/>
    <property type="match status" value="1"/>
</dbReference>
<evidence type="ECO:0000256" key="5">
    <source>
        <dbReference type="ARBA" id="ARBA00048267"/>
    </source>
</evidence>
<comment type="domain">
    <text evidence="6">Contains a C-terminal catalytic domain, and an N-terminal region which modulates catalytic activity.</text>
</comment>
<evidence type="ECO:0000256" key="3">
    <source>
        <dbReference type="ARBA" id="ARBA00022801"/>
    </source>
</evidence>
<protein>
    <recommendedName>
        <fullName evidence="6">Protein-glutamate methylesterase/protein-glutamine glutaminase</fullName>
        <ecNumber evidence="6">3.1.1.61</ecNumber>
        <ecNumber evidence="6">3.5.1.44</ecNumber>
    </recommendedName>
</protein>
<keyword evidence="3 6" id="KW-0378">Hydrolase</keyword>
<comment type="subcellular location">
    <subcellularLocation>
        <location evidence="6">Cytoplasm</location>
    </subcellularLocation>
</comment>
<proteinExistence type="inferred from homology"/>
<dbReference type="GO" id="GO:0006935">
    <property type="term" value="P:chemotaxis"/>
    <property type="evidence" value="ECO:0007669"/>
    <property type="project" value="UniProtKB-UniRule"/>
</dbReference>
<comment type="function">
    <text evidence="6">Involved in chemotaxis. Part of a chemotaxis signal transduction system that modulates chemotaxis in response to various stimuli. Catalyzes the demethylation of specific methylglutamate residues introduced into the chemoreceptors (methyl-accepting chemotaxis proteins or MCP) by CheR. Also mediates the irreversible deamidation of specific glutamine residues to glutamic acid.</text>
</comment>
<dbReference type="InterPro" id="IPR011006">
    <property type="entry name" value="CheY-like_superfamily"/>
</dbReference>
<dbReference type="CDD" id="cd16432">
    <property type="entry name" value="CheB_Rec"/>
    <property type="match status" value="1"/>
</dbReference>
<keyword evidence="1 6" id="KW-0963">Cytoplasm</keyword>
<dbReference type="PIRSF" id="PIRSF000876">
    <property type="entry name" value="RR_chemtxs_CheB"/>
    <property type="match status" value="1"/>
</dbReference>
<evidence type="ECO:0000256" key="1">
    <source>
        <dbReference type="ARBA" id="ARBA00022490"/>
    </source>
</evidence>
<dbReference type="GO" id="GO:0000156">
    <property type="term" value="F:phosphorelay response regulator activity"/>
    <property type="evidence" value="ECO:0007669"/>
    <property type="project" value="InterPro"/>
</dbReference>
<dbReference type="PROSITE" id="PS50122">
    <property type="entry name" value="CHEB"/>
    <property type="match status" value="1"/>
</dbReference>